<feature type="compositionally biased region" description="Basic and acidic residues" evidence="1">
    <location>
        <begin position="65"/>
        <end position="82"/>
    </location>
</feature>
<name>A0A9K3JE13_HELAN</name>
<proteinExistence type="predicted"/>
<evidence type="ECO:0000256" key="1">
    <source>
        <dbReference type="SAM" id="MobiDB-lite"/>
    </source>
</evidence>
<comment type="caution">
    <text evidence="2">The sequence shown here is derived from an EMBL/GenBank/DDBJ whole genome shotgun (WGS) entry which is preliminary data.</text>
</comment>
<feature type="region of interest" description="Disordered" evidence="1">
    <location>
        <begin position="46"/>
        <end position="96"/>
    </location>
</feature>
<gene>
    <name evidence="2" type="ORF">HanXRQr2_Chr03g0104361</name>
</gene>
<reference evidence="2" key="1">
    <citation type="journal article" date="2017" name="Nature">
        <title>The sunflower genome provides insights into oil metabolism, flowering and Asterid evolution.</title>
        <authorList>
            <person name="Badouin H."/>
            <person name="Gouzy J."/>
            <person name="Grassa C.J."/>
            <person name="Murat F."/>
            <person name="Staton S.E."/>
            <person name="Cottret L."/>
            <person name="Lelandais-Briere C."/>
            <person name="Owens G.L."/>
            <person name="Carrere S."/>
            <person name="Mayjonade B."/>
            <person name="Legrand L."/>
            <person name="Gill N."/>
            <person name="Kane N.C."/>
            <person name="Bowers J.E."/>
            <person name="Hubner S."/>
            <person name="Bellec A."/>
            <person name="Berard A."/>
            <person name="Berges H."/>
            <person name="Blanchet N."/>
            <person name="Boniface M.C."/>
            <person name="Brunel D."/>
            <person name="Catrice O."/>
            <person name="Chaidir N."/>
            <person name="Claudel C."/>
            <person name="Donnadieu C."/>
            <person name="Faraut T."/>
            <person name="Fievet G."/>
            <person name="Helmstetter N."/>
            <person name="King M."/>
            <person name="Knapp S.J."/>
            <person name="Lai Z."/>
            <person name="Le Paslier M.C."/>
            <person name="Lippi Y."/>
            <person name="Lorenzon L."/>
            <person name="Mandel J.R."/>
            <person name="Marage G."/>
            <person name="Marchand G."/>
            <person name="Marquand E."/>
            <person name="Bret-Mestries E."/>
            <person name="Morien E."/>
            <person name="Nambeesan S."/>
            <person name="Nguyen T."/>
            <person name="Pegot-Espagnet P."/>
            <person name="Pouilly N."/>
            <person name="Raftis F."/>
            <person name="Sallet E."/>
            <person name="Schiex T."/>
            <person name="Thomas J."/>
            <person name="Vandecasteele C."/>
            <person name="Vares D."/>
            <person name="Vear F."/>
            <person name="Vautrin S."/>
            <person name="Crespi M."/>
            <person name="Mangin B."/>
            <person name="Burke J.M."/>
            <person name="Salse J."/>
            <person name="Munos S."/>
            <person name="Vincourt P."/>
            <person name="Rieseberg L.H."/>
            <person name="Langlade N.B."/>
        </authorList>
    </citation>
    <scope>NUCLEOTIDE SEQUENCE</scope>
    <source>
        <tissue evidence="2">Leaves</tissue>
    </source>
</reference>
<evidence type="ECO:0000313" key="2">
    <source>
        <dbReference type="EMBL" id="KAF5813911.1"/>
    </source>
</evidence>
<dbReference type="Gramene" id="mRNA:HanXRQr2_Chr03g0104361">
    <property type="protein sequence ID" value="CDS:HanXRQr2_Chr03g0104361.1"/>
    <property type="gene ID" value="HanXRQr2_Chr03g0104361"/>
</dbReference>
<reference evidence="2" key="2">
    <citation type="submission" date="2020-06" db="EMBL/GenBank/DDBJ databases">
        <title>Helianthus annuus Genome sequencing and assembly Release 2.</title>
        <authorList>
            <person name="Gouzy J."/>
            <person name="Langlade N."/>
            <person name="Munos S."/>
        </authorList>
    </citation>
    <scope>NUCLEOTIDE SEQUENCE</scope>
    <source>
        <tissue evidence="2">Leaves</tissue>
    </source>
</reference>
<protein>
    <submittedName>
        <fullName evidence="2">Uncharacterized protein</fullName>
    </submittedName>
</protein>
<sequence>MCTHPQTLNILCLQPLKHSCTPPPIPLFISDDITGERQTSFTPKTLSFSHISGDKHRRRTAVGGDGERETETGEKGRRREEEPTSICGQKQRRQRSGFSSVLFQILVRFRFVQPGFDSGLGSIRSTAVNRKTV</sequence>
<dbReference type="AlphaFoldDB" id="A0A9K3JE13"/>
<organism evidence="2 3">
    <name type="scientific">Helianthus annuus</name>
    <name type="common">Common sunflower</name>
    <dbReference type="NCBI Taxonomy" id="4232"/>
    <lineage>
        <taxon>Eukaryota</taxon>
        <taxon>Viridiplantae</taxon>
        <taxon>Streptophyta</taxon>
        <taxon>Embryophyta</taxon>
        <taxon>Tracheophyta</taxon>
        <taxon>Spermatophyta</taxon>
        <taxon>Magnoliopsida</taxon>
        <taxon>eudicotyledons</taxon>
        <taxon>Gunneridae</taxon>
        <taxon>Pentapetalae</taxon>
        <taxon>asterids</taxon>
        <taxon>campanulids</taxon>
        <taxon>Asterales</taxon>
        <taxon>Asteraceae</taxon>
        <taxon>Asteroideae</taxon>
        <taxon>Heliantheae alliance</taxon>
        <taxon>Heliantheae</taxon>
        <taxon>Helianthus</taxon>
    </lineage>
</organism>
<keyword evidence="3" id="KW-1185">Reference proteome</keyword>
<dbReference type="Proteomes" id="UP000215914">
    <property type="component" value="Unassembled WGS sequence"/>
</dbReference>
<dbReference type="EMBL" id="MNCJ02000318">
    <property type="protein sequence ID" value="KAF5813911.1"/>
    <property type="molecule type" value="Genomic_DNA"/>
</dbReference>
<evidence type="ECO:0000313" key="3">
    <source>
        <dbReference type="Proteomes" id="UP000215914"/>
    </source>
</evidence>
<accession>A0A9K3JE13</accession>